<dbReference type="AlphaFoldDB" id="A0AAD5H231"/>
<evidence type="ECO:0000313" key="4">
    <source>
        <dbReference type="Proteomes" id="UP001205105"/>
    </source>
</evidence>
<organism evidence="3 4">
    <name type="scientific">Chlorella ohadii</name>
    <dbReference type="NCBI Taxonomy" id="2649997"/>
    <lineage>
        <taxon>Eukaryota</taxon>
        <taxon>Viridiplantae</taxon>
        <taxon>Chlorophyta</taxon>
        <taxon>core chlorophytes</taxon>
        <taxon>Trebouxiophyceae</taxon>
        <taxon>Chlorellales</taxon>
        <taxon>Chlorellaceae</taxon>
        <taxon>Chlorella clade</taxon>
        <taxon>Chlorella</taxon>
    </lineage>
</organism>
<accession>A0AAD5H231</accession>
<protein>
    <recommendedName>
        <fullName evidence="2">SGNH hydrolase-type esterase domain-containing protein</fullName>
    </recommendedName>
</protein>
<dbReference type="Pfam" id="PF13472">
    <property type="entry name" value="Lipase_GDSL_2"/>
    <property type="match status" value="1"/>
</dbReference>
<comment type="caution">
    <text evidence="3">The sequence shown here is derived from an EMBL/GenBank/DDBJ whole genome shotgun (WGS) entry which is preliminary data.</text>
</comment>
<gene>
    <name evidence="3" type="ORF">COHA_005224</name>
</gene>
<dbReference type="Gene3D" id="3.40.50.1110">
    <property type="entry name" value="SGNH hydrolase"/>
    <property type="match status" value="1"/>
</dbReference>
<name>A0AAD5H231_9CHLO</name>
<dbReference type="Proteomes" id="UP001205105">
    <property type="component" value="Unassembled WGS sequence"/>
</dbReference>
<proteinExistence type="predicted"/>
<dbReference type="CDD" id="cd00229">
    <property type="entry name" value="SGNH_hydrolase"/>
    <property type="match status" value="1"/>
</dbReference>
<evidence type="ECO:0000259" key="2">
    <source>
        <dbReference type="Pfam" id="PF13472"/>
    </source>
</evidence>
<dbReference type="PANTHER" id="PTHR34407">
    <property type="entry name" value="EXPRESSED PROTEIN"/>
    <property type="match status" value="1"/>
</dbReference>
<keyword evidence="4" id="KW-1185">Reference proteome</keyword>
<dbReference type="InterPro" id="IPR013830">
    <property type="entry name" value="SGNH_hydro"/>
</dbReference>
<dbReference type="SUPFAM" id="SSF52266">
    <property type="entry name" value="SGNH hydrolase"/>
    <property type="match status" value="1"/>
</dbReference>
<feature type="domain" description="SGNH hydrolase-type esterase" evidence="2">
    <location>
        <begin position="47"/>
        <end position="252"/>
    </location>
</feature>
<evidence type="ECO:0000256" key="1">
    <source>
        <dbReference type="SAM" id="MobiDB-lite"/>
    </source>
</evidence>
<dbReference type="PANTHER" id="PTHR34407:SF1">
    <property type="entry name" value="SGNH HYDROLASE-TYPE ESTERASE DOMAIN-CONTAINING PROTEIN"/>
    <property type="match status" value="1"/>
</dbReference>
<dbReference type="InterPro" id="IPR036514">
    <property type="entry name" value="SGNH_hydro_sf"/>
</dbReference>
<evidence type="ECO:0000313" key="3">
    <source>
        <dbReference type="EMBL" id="KAI7840996.1"/>
    </source>
</evidence>
<reference evidence="3" key="1">
    <citation type="submission" date="2020-11" db="EMBL/GenBank/DDBJ databases">
        <title>Chlorella ohadii genome sequencing and assembly.</title>
        <authorList>
            <person name="Murik O."/>
            <person name="Treves H."/>
            <person name="Kedem I."/>
            <person name="Shotland Y."/>
            <person name="Kaplan A."/>
        </authorList>
    </citation>
    <scope>NUCLEOTIDE SEQUENCE</scope>
    <source>
        <strain evidence="3">1</strain>
    </source>
</reference>
<sequence length="419" mass="46017">MWRDRMPWSPMLMPQELARAVEHYGSGLRMRGVATKLLAGQCIQVALLGGSVTVGWGATDPSFAYSERFAQLLNSAFPCGQHVVVNRAVSGARSSLSAACLDHMVPPGTDLVVVEFTVNDDRSEGMTGPDRRHYEQLLRKLLRLGKAVVLLHTYMYNTSFMHDPVLGSPRGLFWWPTEQHYSTFAQYYDIPSVSIASAAWRLMAAGVEGFKVDKYAAYPGIHIDSGAQVAGDHERASYYFADPHHPGDEGHKVLAEALAAPLLRAVGEVQAQRLLPPSVLAAMLLPIAAAGNSSGTSYSRADPRLMEPPPPMIPGNFEKRTLVCAMPADMQRLVKAASGFQFRPERPNATDFARQKWGWSAYKPGDWFEMEVDTRLVGHNASNASQPVVVAISCLHSYEARVREMLAGCTAQMQGAWQD</sequence>
<feature type="region of interest" description="Disordered" evidence="1">
    <location>
        <begin position="292"/>
        <end position="311"/>
    </location>
</feature>
<dbReference type="EMBL" id="JADXDR010000068">
    <property type="protein sequence ID" value="KAI7840996.1"/>
    <property type="molecule type" value="Genomic_DNA"/>
</dbReference>